<keyword evidence="3" id="KW-1185">Reference proteome</keyword>
<feature type="region of interest" description="Disordered" evidence="1">
    <location>
        <begin position="1"/>
        <end position="23"/>
    </location>
</feature>
<feature type="region of interest" description="Disordered" evidence="1">
    <location>
        <begin position="49"/>
        <end position="81"/>
    </location>
</feature>
<dbReference type="AlphaFoldDB" id="A0AAV2KHL7"/>
<protein>
    <submittedName>
        <fullName evidence="2">Uncharacterized protein</fullName>
    </submittedName>
</protein>
<proteinExistence type="predicted"/>
<evidence type="ECO:0000256" key="1">
    <source>
        <dbReference type="SAM" id="MobiDB-lite"/>
    </source>
</evidence>
<gene>
    <name evidence="2" type="ORF">KC01_LOCUS17576</name>
</gene>
<feature type="compositionally biased region" description="Pro residues" evidence="1">
    <location>
        <begin position="69"/>
        <end position="81"/>
    </location>
</feature>
<organism evidence="2 3">
    <name type="scientific">Knipowitschia caucasica</name>
    <name type="common">Caucasian dwarf goby</name>
    <name type="synonym">Pomatoschistus caucasicus</name>
    <dbReference type="NCBI Taxonomy" id="637954"/>
    <lineage>
        <taxon>Eukaryota</taxon>
        <taxon>Metazoa</taxon>
        <taxon>Chordata</taxon>
        <taxon>Craniata</taxon>
        <taxon>Vertebrata</taxon>
        <taxon>Euteleostomi</taxon>
        <taxon>Actinopterygii</taxon>
        <taxon>Neopterygii</taxon>
        <taxon>Teleostei</taxon>
        <taxon>Neoteleostei</taxon>
        <taxon>Acanthomorphata</taxon>
        <taxon>Gobiaria</taxon>
        <taxon>Gobiiformes</taxon>
        <taxon>Gobioidei</taxon>
        <taxon>Gobiidae</taxon>
        <taxon>Gobiinae</taxon>
        <taxon>Knipowitschia</taxon>
    </lineage>
</organism>
<accession>A0AAV2KHL7</accession>
<sequence length="81" mass="8959">MGGRSSPPARQPLSLHLWSRTDPTRTSRELHWVQSLHTRCQSLMCITRLTRRPSSKGDDIDSIPAPVANDPPSPPPSPLLP</sequence>
<dbReference type="Proteomes" id="UP001497482">
    <property type="component" value="Chromosome 18"/>
</dbReference>
<dbReference type="EMBL" id="OZ035840">
    <property type="protein sequence ID" value="CAL1587632.1"/>
    <property type="molecule type" value="Genomic_DNA"/>
</dbReference>
<name>A0AAV2KHL7_KNICA</name>
<reference evidence="2 3" key="1">
    <citation type="submission" date="2024-04" db="EMBL/GenBank/DDBJ databases">
        <authorList>
            <person name="Waldvogel A.-M."/>
            <person name="Schoenle A."/>
        </authorList>
    </citation>
    <scope>NUCLEOTIDE SEQUENCE [LARGE SCALE GENOMIC DNA]</scope>
</reference>
<evidence type="ECO:0000313" key="3">
    <source>
        <dbReference type="Proteomes" id="UP001497482"/>
    </source>
</evidence>
<evidence type="ECO:0000313" key="2">
    <source>
        <dbReference type="EMBL" id="CAL1587632.1"/>
    </source>
</evidence>